<feature type="signal peptide" evidence="1">
    <location>
        <begin position="1"/>
        <end position="22"/>
    </location>
</feature>
<evidence type="ECO:0000313" key="2">
    <source>
        <dbReference type="EnsemblPlants" id="OBART01G35940.1"/>
    </source>
</evidence>
<sequence length="104" mass="11882">MNTLQCCWLAALPFELVTNSSAFRLEKDCPVLRCALVLLIVASSEVWSVQGEDCWNVDNVHYLVCTHTHKCRETCQDHGNVDGRCKWGFSHLWPICECLPPNFQ</sequence>
<keyword evidence="1" id="KW-0732">Signal</keyword>
<reference evidence="2" key="1">
    <citation type="journal article" date="2009" name="Rice">
        <title>De Novo Next Generation Sequencing of Plant Genomes.</title>
        <authorList>
            <person name="Rounsley S."/>
            <person name="Marri P.R."/>
            <person name="Yu Y."/>
            <person name="He R."/>
            <person name="Sisneros N."/>
            <person name="Goicoechea J.L."/>
            <person name="Lee S.J."/>
            <person name="Angelova A."/>
            <person name="Kudrna D."/>
            <person name="Luo M."/>
            <person name="Affourtit J."/>
            <person name="Desany B."/>
            <person name="Knight J."/>
            <person name="Niazi F."/>
            <person name="Egholm M."/>
            <person name="Wing R.A."/>
        </authorList>
    </citation>
    <scope>NUCLEOTIDE SEQUENCE [LARGE SCALE GENOMIC DNA]</scope>
    <source>
        <strain evidence="2">cv. IRGC 105608</strain>
    </source>
</reference>
<dbReference type="EnsemblPlants" id="OBART01G35940.1">
    <property type="protein sequence ID" value="OBART01G35940.1"/>
    <property type="gene ID" value="OBART01G35940"/>
</dbReference>
<evidence type="ECO:0008006" key="4">
    <source>
        <dbReference type="Google" id="ProtNLM"/>
    </source>
</evidence>
<dbReference type="Gramene" id="OBART01G35940.1">
    <property type="protein sequence ID" value="OBART01G35940.1"/>
    <property type="gene ID" value="OBART01G35940"/>
</dbReference>
<dbReference type="eggNOG" id="ENOG502R5MA">
    <property type="taxonomic scope" value="Eukaryota"/>
</dbReference>
<name>A0A0D3EVT3_9ORYZ</name>
<evidence type="ECO:0000256" key="1">
    <source>
        <dbReference type="SAM" id="SignalP"/>
    </source>
</evidence>
<dbReference type="Proteomes" id="UP000026960">
    <property type="component" value="Chromosome 1"/>
</dbReference>
<keyword evidence="3" id="KW-1185">Reference proteome</keyword>
<proteinExistence type="predicted"/>
<evidence type="ECO:0000313" key="3">
    <source>
        <dbReference type="Proteomes" id="UP000026960"/>
    </source>
</evidence>
<dbReference type="HOGENOM" id="CLU_178049_0_0_1"/>
<organism evidence="2">
    <name type="scientific">Oryza barthii</name>
    <dbReference type="NCBI Taxonomy" id="65489"/>
    <lineage>
        <taxon>Eukaryota</taxon>
        <taxon>Viridiplantae</taxon>
        <taxon>Streptophyta</taxon>
        <taxon>Embryophyta</taxon>
        <taxon>Tracheophyta</taxon>
        <taxon>Spermatophyta</taxon>
        <taxon>Magnoliopsida</taxon>
        <taxon>Liliopsida</taxon>
        <taxon>Poales</taxon>
        <taxon>Poaceae</taxon>
        <taxon>BOP clade</taxon>
        <taxon>Oryzoideae</taxon>
        <taxon>Oryzeae</taxon>
        <taxon>Oryzinae</taxon>
        <taxon>Oryza</taxon>
    </lineage>
</organism>
<reference evidence="2" key="2">
    <citation type="submission" date="2015-03" db="UniProtKB">
        <authorList>
            <consortium name="EnsemblPlants"/>
        </authorList>
    </citation>
    <scope>IDENTIFICATION</scope>
</reference>
<dbReference type="PaxDb" id="65489-OBART01G35940.1"/>
<protein>
    <recommendedName>
        <fullName evidence="4">Knottin scorpion toxin-like domain-containing protein</fullName>
    </recommendedName>
</protein>
<feature type="chain" id="PRO_5002275343" description="Knottin scorpion toxin-like domain-containing protein" evidence="1">
    <location>
        <begin position="23"/>
        <end position="104"/>
    </location>
</feature>
<accession>A0A0D3EVT3</accession>
<dbReference type="AlphaFoldDB" id="A0A0D3EVT3"/>